<reference evidence="2 3" key="1">
    <citation type="submission" date="2024-06" db="EMBL/GenBank/DDBJ databases">
        <title>The Natural Products Discovery Center: Release of the First 8490 Sequenced Strains for Exploring Actinobacteria Biosynthetic Diversity.</title>
        <authorList>
            <person name="Kalkreuter E."/>
            <person name="Kautsar S.A."/>
            <person name="Yang D."/>
            <person name="Bader C.D."/>
            <person name="Teijaro C.N."/>
            <person name="Fluegel L."/>
            <person name="Davis C.M."/>
            <person name="Simpson J.R."/>
            <person name="Lauterbach L."/>
            <person name="Steele A.D."/>
            <person name="Gui C."/>
            <person name="Meng S."/>
            <person name="Li G."/>
            <person name="Viehrig K."/>
            <person name="Ye F."/>
            <person name="Su P."/>
            <person name="Kiefer A.F."/>
            <person name="Nichols A."/>
            <person name="Cepeda A.J."/>
            <person name="Yan W."/>
            <person name="Fan B."/>
            <person name="Jiang Y."/>
            <person name="Adhikari A."/>
            <person name="Zheng C.-J."/>
            <person name="Schuster L."/>
            <person name="Cowan T.M."/>
            <person name="Smanski M.J."/>
            <person name="Chevrette M.G."/>
            <person name="De Carvalho L.P.S."/>
            <person name="Shen B."/>
        </authorList>
    </citation>
    <scope>NUCLEOTIDE SEQUENCE [LARGE SCALE GENOMIC DNA]</scope>
    <source>
        <strain evidence="2 3">NPDC000155</strain>
    </source>
</reference>
<dbReference type="SUPFAM" id="SSF53850">
    <property type="entry name" value="Periplasmic binding protein-like II"/>
    <property type="match status" value="1"/>
</dbReference>
<dbReference type="CDD" id="cd13585">
    <property type="entry name" value="PBP2_TMBP_like"/>
    <property type="match status" value="1"/>
</dbReference>
<feature type="chain" id="PRO_5047418520" evidence="1">
    <location>
        <begin position="23"/>
        <end position="452"/>
    </location>
</feature>
<dbReference type="Gene3D" id="3.40.190.10">
    <property type="entry name" value="Periplasmic binding protein-like II"/>
    <property type="match status" value="2"/>
</dbReference>
<dbReference type="RefSeq" id="WP_229911796.1">
    <property type="nucleotide sequence ID" value="NZ_BNBM01000004.1"/>
</dbReference>
<comment type="caution">
    <text evidence="2">The sequence shown here is derived from an EMBL/GenBank/DDBJ whole genome shotgun (WGS) entry which is preliminary data.</text>
</comment>
<keyword evidence="1" id="KW-0732">Signal</keyword>
<protein>
    <submittedName>
        <fullName evidence="2">Sugar ABC transporter substrate-binding protein</fullName>
    </submittedName>
</protein>
<dbReference type="Pfam" id="PF01547">
    <property type="entry name" value="SBP_bac_1"/>
    <property type="match status" value="1"/>
</dbReference>
<dbReference type="Proteomes" id="UP001486207">
    <property type="component" value="Unassembled WGS sequence"/>
</dbReference>
<dbReference type="InterPro" id="IPR050490">
    <property type="entry name" value="Bact_solute-bd_prot1"/>
</dbReference>
<keyword evidence="3" id="KW-1185">Reference proteome</keyword>
<evidence type="ECO:0000313" key="2">
    <source>
        <dbReference type="EMBL" id="MER7372499.1"/>
    </source>
</evidence>
<gene>
    <name evidence="2" type="ORF">ABT384_07515</name>
</gene>
<organism evidence="2 3">
    <name type="scientific">Streptomyces lanatus</name>
    <dbReference type="NCBI Taxonomy" id="66900"/>
    <lineage>
        <taxon>Bacteria</taxon>
        <taxon>Bacillati</taxon>
        <taxon>Actinomycetota</taxon>
        <taxon>Actinomycetes</taxon>
        <taxon>Kitasatosporales</taxon>
        <taxon>Streptomycetaceae</taxon>
        <taxon>Streptomyces</taxon>
    </lineage>
</organism>
<feature type="signal peptide" evidence="1">
    <location>
        <begin position="1"/>
        <end position="22"/>
    </location>
</feature>
<dbReference type="PANTHER" id="PTHR43649">
    <property type="entry name" value="ARABINOSE-BINDING PROTEIN-RELATED"/>
    <property type="match status" value="1"/>
</dbReference>
<name>A0ABV1XLM0_9ACTN</name>
<proteinExistence type="predicted"/>
<evidence type="ECO:0000313" key="3">
    <source>
        <dbReference type="Proteomes" id="UP001486207"/>
    </source>
</evidence>
<dbReference type="PROSITE" id="PS51257">
    <property type="entry name" value="PROKAR_LIPOPROTEIN"/>
    <property type="match status" value="1"/>
</dbReference>
<sequence length="452" mass="48617">MRTRRMIHVVATAAAASSLLVACSGAGGSSGSGGGDGKSINVLMVGNPQMEDIAKLTKDTFTKDTGIKVNFTVLPENELRDKVTQDVATQAGQYDVATIGAYEVPIWEKNGWLHELSSYADKDASFDKADLLKPMVTSLSGSDGKLYALPFYGESSFLMYNKDVMEAKGIKVPERPTWQQIADIAAKVDGAEPGMRGICLRGLAGWGELGASLTTVVNTYGGTWFTKDWKAQVNSPEFKKAANFYVDLVRKHGEAGAAQAGFTECLNAMSQKKVAMWYDATSAAGSLEDPNSSKIAGRVGYAYAPTAETKSSGWLWSWAWAMPKTTKNADAASKFMLWASSKEYEKTVGEKLGWSRIPAGKRVSTYELPEYQKAAASFGDITLKSIEQADPANPGVQPRPTVGVQYVAIPEFQDLGTKVTQEISAAIAGKTSVDKALDDGQKLAEEVAKNYQ</sequence>
<dbReference type="PANTHER" id="PTHR43649:SF12">
    <property type="entry name" value="DIACETYLCHITOBIOSE BINDING PROTEIN DASA"/>
    <property type="match status" value="1"/>
</dbReference>
<evidence type="ECO:0000256" key="1">
    <source>
        <dbReference type="SAM" id="SignalP"/>
    </source>
</evidence>
<dbReference type="InterPro" id="IPR006059">
    <property type="entry name" value="SBP"/>
</dbReference>
<accession>A0ABV1XLM0</accession>
<dbReference type="EMBL" id="JBEPFB010000003">
    <property type="protein sequence ID" value="MER7372499.1"/>
    <property type="molecule type" value="Genomic_DNA"/>
</dbReference>